<sequence>MLVVAGVLGGAAWGGWLAKSRGGLKKDMAQYAAGFAILWGIIGLIATIVIERMAA</sequence>
<dbReference type="KEGG" id="dsh:Dshi_1880"/>
<proteinExistence type="predicted"/>
<dbReference type="Proteomes" id="UP000006833">
    <property type="component" value="Chromosome"/>
</dbReference>
<feature type="transmembrane region" description="Helical" evidence="1">
    <location>
        <begin position="30"/>
        <end position="50"/>
    </location>
</feature>
<keyword evidence="1" id="KW-0472">Membrane</keyword>
<dbReference type="STRING" id="398580.Dshi_1880"/>
<dbReference type="AlphaFoldDB" id="A8LNA9"/>
<keyword evidence="1" id="KW-1133">Transmembrane helix</keyword>
<dbReference type="HOGENOM" id="CLU_204531_0_0_5"/>
<evidence type="ECO:0000313" key="3">
    <source>
        <dbReference type="Proteomes" id="UP000006833"/>
    </source>
</evidence>
<protein>
    <recommendedName>
        <fullName evidence="4">Apolipoprotein acyltransferase</fullName>
    </recommendedName>
</protein>
<accession>A8LNA9</accession>
<dbReference type="RefSeq" id="WP_012178552.1">
    <property type="nucleotide sequence ID" value="NC_009952.1"/>
</dbReference>
<name>A8LNA9_DINSH</name>
<evidence type="ECO:0000256" key="1">
    <source>
        <dbReference type="SAM" id="Phobius"/>
    </source>
</evidence>
<gene>
    <name evidence="2" type="ordered locus">Dshi_1880</name>
</gene>
<keyword evidence="1" id="KW-0812">Transmembrane</keyword>
<dbReference type="EMBL" id="CP000830">
    <property type="protein sequence ID" value="ABV93622.1"/>
    <property type="molecule type" value="Genomic_DNA"/>
</dbReference>
<evidence type="ECO:0008006" key="4">
    <source>
        <dbReference type="Google" id="ProtNLM"/>
    </source>
</evidence>
<organism evidence="2 3">
    <name type="scientific">Dinoroseobacter shibae (strain DSM 16493 / NCIMB 14021 / DFL 12)</name>
    <dbReference type="NCBI Taxonomy" id="398580"/>
    <lineage>
        <taxon>Bacteria</taxon>
        <taxon>Pseudomonadati</taxon>
        <taxon>Pseudomonadota</taxon>
        <taxon>Alphaproteobacteria</taxon>
        <taxon>Rhodobacterales</taxon>
        <taxon>Roseobacteraceae</taxon>
        <taxon>Dinoroseobacter</taxon>
    </lineage>
</organism>
<evidence type="ECO:0000313" key="2">
    <source>
        <dbReference type="EMBL" id="ABV93622.1"/>
    </source>
</evidence>
<reference evidence="3" key="1">
    <citation type="journal article" date="2010" name="ISME J.">
        <title>The complete genome sequence of the algal symbiont Dinoroseobacter shibae: a hitchhiker's guide to life in the sea.</title>
        <authorList>
            <person name="Wagner-Dobler I."/>
            <person name="Ballhausen B."/>
            <person name="Berger M."/>
            <person name="Brinkhoff T."/>
            <person name="Buchholz I."/>
            <person name="Bunk B."/>
            <person name="Cypionka H."/>
            <person name="Daniel R."/>
            <person name="Drepper T."/>
            <person name="Gerdts G."/>
            <person name="Hahnke S."/>
            <person name="Han C."/>
            <person name="Jahn D."/>
            <person name="Kalhoefer D."/>
            <person name="Kiss H."/>
            <person name="Klenk H.P."/>
            <person name="Kyrpides N."/>
            <person name="Liebl W."/>
            <person name="Liesegang H."/>
            <person name="Meincke L."/>
            <person name="Pati A."/>
            <person name="Petersen J."/>
            <person name="Piekarski T."/>
            <person name="Pommerenke C."/>
            <person name="Pradella S."/>
            <person name="Pukall R."/>
            <person name="Rabus R."/>
            <person name="Stackebrandt E."/>
            <person name="Thole S."/>
            <person name="Thompson L."/>
            <person name="Tielen P."/>
            <person name="Tomasch J."/>
            <person name="von Jan M."/>
            <person name="Wanphrut N."/>
            <person name="Wichels A."/>
            <person name="Zech H."/>
            <person name="Simon M."/>
        </authorList>
    </citation>
    <scope>NUCLEOTIDE SEQUENCE [LARGE SCALE GENOMIC DNA]</scope>
    <source>
        <strain evidence="3">DSM 16493 / NCIMB 14021 / DFL 12</strain>
    </source>
</reference>
<keyword evidence="3" id="KW-1185">Reference proteome</keyword>